<dbReference type="InterPro" id="IPR027417">
    <property type="entry name" value="P-loop_NTPase"/>
</dbReference>
<dbReference type="STRING" id="517418.Ctha_1696"/>
<dbReference type="InterPro" id="IPR005259">
    <property type="entry name" value="PriA"/>
</dbReference>
<comment type="cofactor">
    <cofactor evidence="12">
        <name>Zn(2+)</name>
        <dbReference type="ChEBI" id="CHEBI:29105"/>
    </cofactor>
    <text evidence="12">Binds 2 zinc ions per subunit.</text>
</comment>
<keyword evidence="2 12" id="KW-0235">DNA replication</keyword>
<dbReference type="CDD" id="cd18804">
    <property type="entry name" value="SF2_C_priA"/>
    <property type="match status" value="1"/>
</dbReference>
<evidence type="ECO:0000259" key="14">
    <source>
        <dbReference type="PROSITE" id="PS51192"/>
    </source>
</evidence>
<dbReference type="InterPro" id="IPR041222">
    <property type="entry name" value="PriA_3primeBD"/>
</dbReference>
<dbReference type="FunFam" id="3.40.50.300:FF:000489">
    <property type="entry name" value="Primosome assembly protein PriA"/>
    <property type="match status" value="1"/>
</dbReference>
<dbReference type="InterPro" id="IPR001650">
    <property type="entry name" value="Helicase_C-like"/>
</dbReference>
<name>B3QT54_CHLT3</name>
<evidence type="ECO:0000256" key="6">
    <source>
        <dbReference type="ARBA" id="ARBA00022806"/>
    </source>
</evidence>
<dbReference type="AlphaFoldDB" id="B3QT54"/>
<dbReference type="PROSITE" id="PS51194">
    <property type="entry name" value="HELICASE_CTER"/>
    <property type="match status" value="1"/>
</dbReference>
<comment type="function">
    <text evidence="12">Initiates the restart of stalled replication forks, which reloads the replicative helicase on sites other than the origin of replication. Recognizes and binds to abandoned replication forks and remodels them to uncover a helicase loading site. Promotes assembly of the primosome at these replication forks.</text>
</comment>
<dbReference type="InterPro" id="IPR040498">
    <property type="entry name" value="PriA_CRR"/>
</dbReference>
<organism evidence="16 17">
    <name type="scientific">Chloroherpeton thalassium (strain ATCC 35110 / GB-78)</name>
    <dbReference type="NCBI Taxonomy" id="517418"/>
    <lineage>
        <taxon>Bacteria</taxon>
        <taxon>Pseudomonadati</taxon>
        <taxon>Chlorobiota</taxon>
        <taxon>Chlorobiia</taxon>
        <taxon>Chlorobiales</taxon>
        <taxon>Chloroherpetonaceae</taxon>
        <taxon>Chloroherpeton</taxon>
    </lineage>
</organism>
<keyword evidence="10 12" id="KW-0413">Isomerase</keyword>
<dbReference type="OrthoDB" id="9759544at2"/>
<dbReference type="InterPro" id="IPR011545">
    <property type="entry name" value="DEAD/DEAH_box_helicase_dom"/>
</dbReference>
<feature type="binding site" evidence="12">
    <location>
        <position position="543"/>
    </location>
    <ligand>
        <name>Zn(2+)</name>
        <dbReference type="ChEBI" id="CHEBI:29105"/>
        <label>2</label>
    </ligand>
</feature>
<dbReference type="KEGG" id="cts:Ctha_1696"/>
<evidence type="ECO:0000256" key="4">
    <source>
        <dbReference type="ARBA" id="ARBA00022741"/>
    </source>
</evidence>
<keyword evidence="1 12" id="KW-0639">Primosome</keyword>
<dbReference type="Pfam" id="PF00270">
    <property type="entry name" value="DEAD"/>
    <property type="match status" value="1"/>
</dbReference>
<comment type="catalytic activity">
    <reaction evidence="12">
        <text>Couples ATP hydrolysis with the unwinding of duplex DNA by translocating in the 3'-5' direction.</text>
        <dbReference type="EC" id="5.6.2.4"/>
    </reaction>
</comment>
<dbReference type="InterPro" id="IPR041236">
    <property type="entry name" value="PriA_C"/>
</dbReference>
<sequence length="829" mass="93215">MKHYHIEHLPEETAWLVYAEEYFRDAPLVCYASPELHEMIQPGSRVLIKIVGRKSKEVLGFVREVANGVSGAKPAAEIVDVFERGEPLFSPKLFGLIQWLANYYICRPIEALHAALPAELRVKPVEKVFLKPFELRSEPETIVKTDLRKRILSYLEKQSPLTVKQLQNRTQSKSLRLALTQLEAAGYIELKKSYARKGKPKLKTAYTLCKNFSEDEISSLKEDLQRAKKQAEVFERILAFEQKRFFKEELSASGQILDALCQRGILAKEKVDVSAQYRSVFRETSAKKPLTAAQEPVYEKIRAALQAAAFRTFLLHGVTGSGKTRIYIEAIRETLGAGKSALVLVPEISLTPQIAARFQAFFGDNLRVLHSAMNGSEKFEAWESLKTGKARVALGPRSAVFAPLENLGLVIVDEEHESSYKQFDKPPRYHARDTAIMRAKLEGAVCVLGSATPSFESYYNALSGKYELLTLSERADGAVAPEIKLVHFPKSAKKSQNLSQPLFEEIEKRHASGEQSILFLNRRGFAGSVRCEKCGFIAMCSDCHVPLVYHFQKAHLRCHYCGKVADTLHTCPKCGAKDLTLKSSGTERIEIELGQLFPPDDISRMDLDTTAGKDKHAEILKDFQTGKTKILLGTQMVAKGLDFPNVTLVGVINADIGLTLPDFRASERLFALLLQVAGRAGRGKKQGEVFMQVFNLESEVFRFVAKGDYEIFYNYEIESRKELFYPPFSRLAKIEFSGEEENEVASAAADFAKILIRDLDPESFDILGPAPAVMAKLKGRYRHQILIKQKGTTLISKKLFRKMQFEFRNESKFAAKVRLDIDVDTQSVM</sequence>
<keyword evidence="9 12" id="KW-0238">DNA-binding</keyword>
<evidence type="ECO:0000256" key="9">
    <source>
        <dbReference type="ARBA" id="ARBA00023125"/>
    </source>
</evidence>
<accession>B3QT54</accession>
<dbReference type="Gene3D" id="3.40.1440.60">
    <property type="entry name" value="PriA, 3(prime) DNA-binding domain"/>
    <property type="match status" value="1"/>
</dbReference>
<dbReference type="GO" id="GO:0006269">
    <property type="term" value="P:DNA replication, synthesis of primer"/>
    <property type="evidence" value="ECO:0007669"/>
    <property type="project" value="UniProtKB-KW"/>
</dbReference>
<dbReference type="EC" id="5.6.2.4" evidence="12"/>
<keyword evidence="4 12" id="KW-0547">Nucleotide-binding</keyword>
<feature type="binding site" evidence="12">
    <location>
        <position position="531"/>
    </location>
    <ligand>
        <name>Zn(2+)</name>
        <dbReference type="ChEBI" id="CHEBI:29105"/>
        <label>1</label>
    </ligand>
</feature>
<dbReference type="HAMAP" id="MF_00983">
    <property type="entry name" value="PriA"/>
    <property type="match status" value="1"/>
</dbReference>
<feature type="domain" description="Helicase C-terminal" evidence="15">
    <location>
        <begin position="563"/>
        <end position="735"/>
    </location>
</feature>
<dbReference type="GO" id="GO:1990077">
    <property type="term" value="C:primosome complex"/>
    <property type="evidence" value="ECO:0007669"/>
    <property type="project" value="UniProtKB-UniRule"/>
</dbReference>
<dbReference type="SUPFAM" id="SSF52540">
    <property type="entry name" value="P-loop containing nucleoside triphosphate hydrolases"/>
    <property type="match status" value="2"/>
</dbReference>
<comment type="catalytic activity">
    <reaction evidence="11 12">
        <text>ATP + H2O = ADP + phosphate + H(+)</text>
        <dbReference type="Rhea" id="RHEA:13065"/>
        <dbReference type="ChEBI" id="CHEBI:15377"/>
        <dbReference type="ChEBI" id="CHEBI:15378"/>
        <dbReference type="ChEBI" id="CHEBI:30616"/>
        <dbReference type="ChEBI" id="CHEBI:43474"/>
        <dbReference type="ChEBI" id="CHEBI:456216"/>
        <dbReference type="EC" id="5.6.2.4"/>
    </reaction>
</comment>
<dbReference type="eggNOG" id="COG1198">
    <property type="taxonomic scope" value="Bacteria"/>
</dbReference>
<dbReference type="Gene3D" id="3.40.50.300">
    <property type="entry name" value="P-loop containing nucleotide triphosphate hydrolases"/>
    <property type="match status" value="2"/>
</dbReference>
<dbReference type="HOGENOM" id="CLU_013353_1_1_10"/>
<dbReference type="GO" id="GO:0005524">
    <property type="term" value="F:ATP binding"/>
    <property type="evidence" value="ECO:0007669"/>
    <property type="project" value="UniProtKB-UniRule"/>
</dbReference>
<dbReference type="GO" id="GO:0016887">
    <property type="term" value="F:ATP hydrolysis activity"/>
    <property type="evidence" value="ECO:0007669"/>
    <property type="project" value="RHEA"/>
</dbReference>
<evidence type="ECO:0000256" key="8">
    <source>
        <dbReference type="ARBA" id="ARBA00022840"/>
    </source>
</evidence>
<proteinExistence type="inferred from homology"/>
<feature type="binding site" evidence="12">
    <location>
        <position position="558"/>
    </location>
    <ligand>
        <name>Zn(2+)</name>
        <dbReference type="ChEBI" id="CHEBI:29105"/>
        <label>2</label>
    </ligand>
</feature>
<feature type="binding site" evidence="12">
    <location>
        <position position="571"/>
    </location>
    <ligand>
        <name>Zn(2+)</name>
        <dbReference type="ChEBI" id="CHEBI:29105"/>
        <label>1</label>
    </ligand>
</feature>
<dbReference type="PANTHER" id="PTHR30580">
    <property type="entry name" value="PRIMOSOMAL PROTEIN N"/>
    <property type="match status" value="1"/>
</dbReference>
<feature type="binding site" evidence="12">
    <location>
        <position position="540"/>
    </location>
    <ligand>
        <name>Zn(2+)</name>
        <dbReference type="ChEBI" id="CHEBI:29105"/>
        <label>2</label>
    </ligand>
</feature>
<dbReference type="GO" id="GO:0006310">
    <property type="term" value="P:DNA recombination"/>
    <property type="evidence" value="ECO:0007669"/>
    <property type="project" value="InterPro"/>
</dbReference>
<keyword evidence="17" id="KW-1185">Reference proteome</keyword>
<evidence type="ECO:0000313" key="17">
    <source>
        <dbReference type="Proteomes" id="UP000001208"/>
    </source>
</evidence>
<evidence type="ECO:0000256" key="13">
    <source>
        <dbReference type="SAM" id="Coils"/>
    </source>
</evidence>
<comment type="similarity">
    <text evidence="12">Belongs to the helicase family. PriA subfamily.</text>
</comment>
<dbReference type="Proteomes" id="UP000001208">
    <property type="component" value="Chromosome"/>
</dbReference>
<dbReference type="GO" id="GO:0006270">
    <property type="term" value="P:DNA replication initiation"/>
    <property type="evidence" value="ECO:0007669"/>
    <property type="project" value="TreeGrafter"/>
</dbReference>
<dbReference type="InterPro" id="IPR014001">
    <property type="entry name" value="Helicase_ATP-bd"/>
</dbReference>
<protein>
    <recommendedName>
        <fullName evidence="12">Replication restart protein PriA</fullName>
    </recommendedName>
    <alternativeName>
        <fullName evidence="12">ATP-dependent DNA helicase PriA</fullName>
        <ecNumber evidence="12">5.6.2.4</ecNumber>
    </alternativeName>
    <alternativeName>
        <fullName evidence="12">DNA 3'-5' helicase PriA</fullName>
    </alternativeName>
</protein>
<feature type="coiled-coil region" evidence="13">
    <location>
        <begin position="210"/>
        <end position="244"/>
    </location>
</feature>
<keyword evidence="5 12" id="KW-0378">Hydrolase</keyword>
<dbReference type="PROSITE" id="PS51192">
    <property type="entry name" value="HELICASE_ATP_BIND_1"/>
    <property type="match status" value="1"/>
</dbReference>
<keyword evidence="8 12" id="KW-0067">ATP-binding</keyword>
<evidence type="ECO:0000259" key="15">
    <source>
        <dbReference type="PROSITE" id="PS51194"/>
    </source>
</evidence>
<dbReference type="Pfam" id="PF18074">
    <property type="entry name" value="PriA_C"/>
    <property type="match status" value="1"/>
</dbReference>
<evidence type="ECO:0000256" key="7">
    <source>
        <dbReference type="ARBA" id="ARBA00022833"/>
    </source>
</evidence>
<dbReference type="Pfam" id="PF00271">
    <property type="entry name" value="Helicase_C"/>
    <property type="match status" value="1"/>
</dbReference>
<dbReference type="EMBL" id="CP001100">
    <property type="protein sequence ID" value="ACF14153.1"/>
    <property type="molecule type" value="Genomic_DNA"/>
</dbReference>
<keyword evidence="6 12" id="KW-0347">Helicase</keyword>
<dbReference type="InterPro" id="IPR036388">
    <property type="entry name" value="WH-like_DNA-bd_sf"/>
</dbReference>
<dbReference type="GO" id="GO:0006302">
    <property type="term" value="P:double-strand break repair"/>
    <property type="evidence" value="ECO:0007669"/>
    <property type="project" value="InterPro"/>
</dbReference>
<evidence type="ECO:0000256" key="5">
    <source>
        <dbReference type="ARBA" id="ARBA00022801"/>
    </source>
</evidence>
<keyword evidence="3 12" id="KW-0479">Metal-binding</keyword>
<dbReference type="Pfam" id="PF17764">
    <property type="entry name" value="PriA_3primeBD"/>
    <property type="match status" value="1"/>
</dbReference>
<feature type="binding site" evidence="12">
    <location>
        <position position="561"/>
    </location>
    <ligand>
        <name>Zn(2+)</name>
        <dbReference type="ChEBI" id="CHEBI:29105"/>
        <label>2</label>
    </ligand>
</feature>
<evidence type="ECO:0000256" key="1">
    <source>
        <dbReference type="ARBA" id="ARBA00022515"/>
    </source>
</evidence>
<evidence type="ECO:0000256" key="11">
    <source>
        <dbReference type="ARBA" id="ARBA00048988"/>
    </source>
</evidence>
<evidence type="ECO:0000256" key="10">
    <source>
        <dbReference type="ARBA" id="ARBA00023235"/>
    </source>
</evidence>
<dbReference type="PANTHER" id="PTHR30580:SF0">
    <property type="entry name" value="PRIMOSOMAL PROTEIN N"/>
    <property type="match status" value="1"/>
</dbReference>
<dbReference type="NCBIfam" id="TIGR00595">
    <property type="entry name" value="priA"/>
    <property type="match status" value="1"/>
</dbReference>
<dbReference type="GO" id="GO:0008270">
    <property type="term" value="F:zinc ion binding"/>
    <property type="evidence" value="ECO:0007669"/>
    <property type="project" value="UniProtKB-UniRule"/>
</dbReference>
<dbReference type="InterPro" id="IPR042115">
    <property type="entry name" value="PriA_3primeBD_sf"/>
</dbReference>
<keyword evidence="7 12" id="KW-0862">Zinc</keyword>
<evidence type="ECO:0000256" key="12">
    <source>
        <dbReference type="HAMAP-Rule" id="MF_00983"/>
    </source>
</evidence>
<comment type="subunit">
    <text evidence="12">Component of the replication restart primosome.</text>
</comment>
<dbReference type="SMART" id="SM00487">
    <property type="entry name" value="DEXDc"/>
    <property type="match status" value="1"/>
</dbReference>
<dbReference type="Pfam" id="PF18319">
    <property type="entry name" value="Zn_ribbon_PriA"/>
    <property type="match status" value="1"/>
</dbReference>
<feature type="binding site" evidence="12">
    <location>
        <position position="574"/>
    </location>
    <ligand>
        <name>Zn(2+)</name>
        <dbReference type="ChEBI" id="CHEBI:29105"/>
        <label>1</label>
    </ligand>
</feature>
<feature type="binding site" evidence="12">
    <location>
        <position position="534"/>
    </location>
    <ligand>
        <name>Zn(2+)</name>
        <dbReference type="ChEBI" id="CHEBI:29105"/>
        <label>1</label>
    </ligand>
</feature>
<dbReference type="SMART" id="SM00490">
    <property type="entry name" value="HELICc"/>
    <property type="match status" value="1"/>
</dbReference>
<evidence type="ECO:0000256" key="3">
    <source>
        <dbReference type="ARBA" id="ARBA00022723"/>
    </source>
</evidence>
<gene>
    <name evidence="12" type="primary">priA</name>
    <name evidence="16" type="ordered locus">Ctha_1696</name>
</gene>
<dbReference type="RefSeq" id="WP_012500237.1">
    <property type="nucleotide sequence ID" value="NC_011026.1"/>
</dbReference>
<feature type="domain" description="Helicase ATP-binding" evidence="14">
    <location>
        <begin position="304"/>
        <end position="471"/>
    </location>
</feature>
<evidence type="ECO:0000313" key="16">
    <source>
        <dbReference type="EMBL" id="ACF14153.1"/>
    </source>
</evidence>
<dbReference type="Gene3D" id="1.10.10.10">
    <property type="entry name" value="Winged helix-like DNA-binding domain superfamily/Winged helix DNA-binding domain"/>
    <property type="match status" value="1"/>
</dbReference>
<dbReference type="GO" id="GO:0043138">
    <property type="term" value="F:3'-5' DNA helicase activity"/>
    <property type="evidence" value="ECO:0007669"/>
    <property type="project" value="UniProtKB-EC"/>
</dbReference>
<dbReference type="GO" id="GO:0003677">
    <property type="term" value="F:DNA binding"/>
    <property type="evidence" value="ECO:0007669"/>
    <property type="project" value="UniProtKB-UniRule"/>
</dbReference>
<dbReference type="CDD" id="cd17929">
    <property type="entry name" value="DEXHc_priA"/>
    <property type="match status" value="1"/>
</dbReference>
<reference evidence="16 17" key="1">
    <citation type="submission" date="2008-06" db="EMBL/GenBank/DDBJ databases">
        <title>Complete sequence of Chloroherpeton thalassium ATCC 35110.</title>
        <authorList>
            <consortium name="US DOE Joint Genome Institute"/>
            <person name="Lucas S."/>
            <person name="Copeland A."/>
            <person name="Lapidus A."/>
            <person name="Glavina del Rio T."/>
            <person name="Dalin E."/>
            <person name="Tice H."/>
            <person name="Bruce D."/>
            <person name="Goodwin L."/>
            <person name="Pitluck S."/>
            <person name="Schmutz J."/>
            <person name="Larimer F."/>
            <person name="Land M."/>
            <person name="Hauser L."/>
            <person name="Kyrpides N."/>
            <person name="Mikhailova N."/>
            <person name="Liu Z."/>
            <person name="Li T."/>
            <person name="Zhao F."/>
            <person name="Overmann J."/>
            <person name="Bryant D.A."/>
            <person name="Richardson P."/>
        </authorList>
    </citation>
    <scope>NUCLEOTIDE SEQUENCE [LARGE SCALE GENOMIC DNA]</scope>
    <source>
        <strain evidence="17">ATCC 35110 / GB-78</strain>
    </source>
</reference>
<keyword evidence="13" id="KW-0175">Coiled coil</keyword>
<evidence type="ECO:0000256" key="2">
    <source>
        <dbReference type="ARBA" id="ARBA00022705"/>
    </source>
</evidence>